<evidence type="ECO:0000256" key="9">
    <source>
        <dbReference type="ARBA" id="ARBA00049940"/>
    </source>
</evidence>
<dbReference type="GO" id="GO:0034220">
    <property type="term" value="P:monoatomic ion transmembrane transport"/>
    <property type="evidence" value="ECO:0007669"/>
    <property type="project" value="UniProtKB-KW"/>
</dbReference>
<evidence type="ECO:0000256" key="7">
    <source>
        <dbReference type="ARBA" id="ARBA00035120"/>
    </source>
</evidence>
<organism evidence="11 12">
    <name type="scientific">Streptomyces brasiliensis</name>
    <dbReference type="NCBI Taxonomy" id="1954"/>
    <lineage>
        <taxon>Bacteria</taxon>
        <taxon>Bacillati</taxon>
        <taxon>Actinomycetota</taxon>
        <taxon>Actinomycetes</taxon>
        <taxon>Kitasatosporales</taxon>
        <taxon>Streptomycetaceae</taxon>
        <taxon>Streptomyces</taxon>
    </lineage>
</organism>
<evidence type="ECO:0000256" key="1">
    <source>
        <dbReference type="ARBA" id="ARBA00004651"/>
    </source>
</evidence>
<evidence type="ECO:0000256" key="4">
    <source>
        <dbReference type="ARBA" id="ARBA00022989"/>
    </source>
</evidence>
<accession>A0A917NVF6</accession>
<evidence type="ECO:0000313" key="11">
    <source>
        <dbReference type="EMBL" id="GGJ28847.1"/>
    </source>
</evidence>
<evidence type="ECO:0000256" key="5">
    <source>
        <dbReference type="ARBA" id="ARBA00023136"/>
    </source>
</evidence>
<evidence type="ECO:0000256" key="8">
    <source>
        <dbReference type="ARBA" id="ARBA00035585"/>
    </source>
</evidence>
<reference evidence="11" key="1">
    <citation type="journal article" date="2014" name="Int. J. Syst. Evol. Microbiol.">
        <title>Complete genome sequence of Corynebacterium casei LMG S-19264T (=DSM 44701T), isolated from a smear-ripened cheese.</title>
        <authorList>
            <consortium name="US DOE Joint Genome Institute (JGI-PGF)"/>
            <person name="Walter F."/>
            <person name="Albersmeier A."/>
            <person name="Kalinowski J."/>
            <person name="Ruckert C."/>
        </authorList>
    </citation>
    <scope>NUCLEOTIDE SEQUENCE</scope>
    <source>
        <strain evidence="11">JCM 3086</strain>
    </source>
</reference>
<protein>
    <recommendedName>
        <fullName evidence="10">Fluoride-specific ion channel</fullName>
    </recommendedName>
</protein>
<keyword evidence="2" id="KW-1003">Cell membrane</keyword>
<comment type="catalytic activity">
    <reaction evidence="8">
        <text>fluoride(in) = fluoride(out)</text>
        <dbReference type="Rhea" id="RHEA:76159"/>
        <dbReference type="ChEBI" id="CHEBI:17051"/>
    </reaction>
    <physiologicalReaction direction="left-to-right" evidence="8">
        <dbReference type="Rhea" id="RHEA:76160"/>
    </physiologicalReaction>
</comment>
<keyword evidence="6" id="KW-0813">Transport</keyword>
<reference evidence="11" key="2">
    <citation type="submission" date="2020-09" db="EMBL/GenBank/DDBJ databases">
        <authorList>
            <person name="Sun Q."/>
            <person name="Ohkuma M."/>
        </authorList>
    </citation>
    <scope>NUCLEOTIDE SEQUENCE</scope>
    <source>
        <strain evidence="11">JCM 3086</strain>
    </source>
</reference>
<evidence type="ECO:0000256" key="6">
    <source>
        <dbReference type="ARBA" id="ARBA00023303"/>
    </source>
</evidence>
<gene>
    <name evidence="11" type="ORF">GCM10010121_045190</name>
</gene>
<comment type="function">
    <text evidence="9">Fluoride-specific ion channel. Important for reducing fluoride concentration in the cell, thus reducing its toxicity.</text>
</comment>
<keyword evidence="3 10" id="KW-0812">Transmembrane</keyword>
<name>A0A917NVF6_9ACTN</name>
<proteinExistence type="inferred from homology"/>
<dbReference type="RefSeq" id="WP_268248656.1">
    <property type="nucleotide sequence ID" value="NZ_BMQA01000014.1"/>
</dbReference>
<comment type="caution">
    <text evidence="11">The sequence shown here is derived from an EMBL/GenBank/DDBJ whole genome shotgun (WGS) entry which is preliminary data.</text>
</comment>
<evidence type="ECO:0000256" key="3">
    <source>
        <dbReference type="ARBA" id="ARBA00022692"/>
    </source>
</evidence>
<dbReference type="Pfam" id="PF02537">
    <property type="entry name" value="CRCB"/>
    <property type="match status" value="1"/>
</dbReference>
<dbReference type="GO" id="GO:0005886">
    <property type="term" value="C:plasma membrane"/>
    <property type="evidence" value="ECO:0007669"/>
    <property type="project" value="UniProtKB-SubCell"/>
</dbReference>
<keyword evidence="4 10" id="KW-1133">Transmembrane helix</keyword>
<comment type="subcellular location">
    <subcellularLocation>
        <location evidence="1">Cell membrane</location>
        <topology evidence="1">Multi-pass membrane protein</topology>
    </subcellularLocation>
</comment>
<evidence type="ECO:0000313" key="12">
    <source>
        <dbReference type="Proteomes" id="UP000657574"/>
    </source>
</evidence>
<dbReference type="EMBL" id="BMQA01000014">
    <property type="protein sequence ID" value="GGJ28847.1"/>
    <property type="molecule type" value="Genomic_DNA"/>
</dbReference>
<keyword evidence="5 10" id="KW-0472">Membrane</keyword>
<keyword evidence="6" id="KW-0407">Ion channel</keyword>
<sequence>MAGCAAIGVFMTISSGIEHPYPLLPPSFGTGVLGGFTTFSTYTVAVTRRVIARSRLLAGPP</sequence>
<comment type="similarity">
    <text evidence="7 10">Belongs to the fluoride channel Fluc/FEX (TC 1.A.43) family.</text>
</comment>
<keyword evidence="6" id="KW-0406">Ion transport</keyword>
<keyword evidence="12" id="KW-1185">Reference proteome</keyword>
<evidence type="ECO:0000256" key="10">
    <source>
        <dbReference type="RuleBase" id="RU004340"/>
    </source>
</evidence>
<dbReference type="InterPro" id="IPR003691">
    <property type="entry name" value="FluC"/>
</dbReference>
<comment type="caution">
    <text evidence="10">Lacks conserved residue(s) required for the propagation of feature annotation.</text>
</comment>
<dbReference type="Proteomes" id="UP000657574">
    <property type="component" value="Unassembled WGS sequence"/>
</dbReference>
<feature type="transmembrane region" description="Helical" evidence="10">
    <location>
        <begin position="26"/>
        <end position="45"/>
    </location>
</feature>
<dbReference type="AlphaFoldDB" id="A0A917NVF6"/>
<evidence type="ECO:0000256" key="2">
    <source>
        <dbReference type="ARBA" id="ARBA00022475"/>
    </source>
</evidence>